<dbReference type="Proteomes" id="UP001162131">
    <property type="component" value="Unassembled WGS sequence"/>
</dbReference>
<dbReference type="PROSITE" id="PS00108">
    <property type="entry name" value="PROTEIN_KINASE_ST"/>
    <property type="match status" value="1"/>
</dbReference>
<dbReference type="InterPro" id="IPR011009">
    <property type="entry name" value="Kinase-like_dom_sf"/>
</dbReference>
<reference evidence="2" key="1">
    <citation type="submission" date="2021-09" db="EMBL/GenBank/DDBJ databases">
        <authorList>
            <consortium name="AG Swart"/>
            <person name="Singh M."/>
            <person name="Singh A."/>
            <person name="Seah K."/>
            <person name="Emmerich C."/>
        </authorList>
    </citation>
    <scope>NUCLEOTIDE SEQUENCE</scope>
    <source>
        <strain evidence="2">ATCC30299</strain>
    </source>
</reference>
<feature type="domain" description="Protein kinase" evidence="1">
    <location>
        <begin position="17"/>
        <end position="269"/>
    </location>
</feature>
<organism evidence="2 3">
    <name type="scientific">Blepharisma stoltei</name>
    <dbReference type="NCBI Taxonomy" id="1481888"/>
    <lineage>
        <taxon>Eukaryota</taxon>
        <taxon>Sar</taxon>
        <taxon>Alveolata</taxon>
        <taxon>Ciliophora</taxon>
        <taxon>Postciliodesmatophora</taxon>
        <taxon>Heterotrichea</taxon>
        <taxon>Heterotrichida</taxon>
        <taxon>Blepharismidae</taxon>
        <taxon>Blepharisma</taxon>
    </lineage>
</organism>
<dbReference type="InterPro" id="IPR050588">
    <property type="entry name" value="WNK_Ser-Thr_kinase"/>
</dbReference>
<evidence type="ECO:0000313" key="3">
    <source>
        <dbReference type="Proteomes" id="UP001162131"/>
    </source>
</evidence>
<dbReference type="EMBL" id="CAJZBQ010000036">
    <property type="protein sequence ID" value="CAG9324832.1"/>
    <property type="molecule type" value="Genomic_DNA"/>
</dbReference>
<dbReference type="SMART" id="SM00220">
    <property type="entry name" value="S_TKc"/>
    <property type="match status" value="1"/>
</dbReference>
<evidence type="ECO:0000313" key="2">
    <source>
        <dbReference type="EMBL" id="CAG9324832.1"/>
    </source>
</evidence>
<dbReference type="Pfam" id="PF00069">
    <property type="entry name" value="Pkinase"/>
    <property type="match status" value="1"/>
</dbReference>
<dbReference type="InterPro" id="IPR000719">
    <property type="entry name" value="Prot_kinase_dom"/>
</dbReference>
<name>A0AAU9JD61_9CILI</name>
<proteinExistence type="predicted"/>
<dbReference type="PROSITE" id="PS50011">
    <property type="entry name" value="PROTEIN_KINASE_DOM"/>
    <property type="match status" value="1"/>
</dbReference>
<dbReference type="SUPFAM" id="SSF56112">
    <property type="entry name" value="Protein kinase-like (PK-like)"/>
    <property type="match status" value="1"/>
</dbReference>
<sequence>MDCDITVAERSPKGRFIRNKEELGSGAQKQVYKAYDLERGNEVAWNAVNLYTISEKRRKRLTEEITLIKMLDHPNVLKCRGAWVAAGQCIFITDLCTGGSLKSYIRKIHSLRRRVIKNWCKGILEGLNYLHTQNPPIIHRDIKCENILLDSTTGIVKIGDLGLSTALSTSQRSFKGTPSFMAPEMYDDRYGPGVDIYSFGMCLLEMCTLENPYSECQNAMELFQKVINHKAPNALLRIKDSQIVELIKQCLLPADSRPTAGELLRSEFLNSETKIDREPVTVEDNILPESVTISMSLANYLQNSQIISFDYFLKKDTPEGIALEIIKEFQIHKAVLPQLITQITHLINCKVRLMPQTHIQEAKLIEI</sequence>
<dbReference type="PANTHER" id="PTHR13902">
    <property type="entry name" value="SERINE/THREONINE-PROTEIN KINASE WNK WITH NO LYSINE -RELATED"/>
    <property type="match status" value="1"/>
</dbReference>
<dbReference type="Gene3D" id="3.30.200.20">
    <property type="entry name" value="Phosphorylase Kinase, domain 1"/>
    <property type="match status" value="1"/>
</dbReference>
<keyword evidence="3" id="KW-1185">Reference proteome</keyword>
<comment type="caution">
    <text evidence="2">The sequence shown here is derived from an EMBL/GenBank/DDBJ whole genome shotgun (WGS) entry which is preliminary data.</text>
</comment>
<evidence type="ECO:0000259" key="1">
    <source>
        <dbReference type="PROSITE" id="PS50011"/>
    </source>
</evidence>
<dbReference type="GO" id="GO:0004672">
    <property type="term" value="F:protein kinase activity"/>
    <property type="evidence" value="ECO:0007669"/>
    <property type="project" value="InterPro"/>
</dbReference>
<dbReference type="GO" id="GO:0005524">
    <property type="term" value="F:ATP binding"/>
    <property type="evidence" value="ECO:0007669"/>
    <property type="project" value="InterPro"/>
</dbReference>
<dbReference type="Gene3D" id="1.10.510.10">
    <property type="entry name" value="Transferase(Phosphotransferase) domain 1"/>
    <property type="match status" value="1"/>
</dbReference>
<accession>A0AAU9JD61</accession>
<dbReference type="InterPro" id="IPR008271">
    <property type="entry name" value="Ser/Thr_kinase_AS"/>
</dbReference>
<dbReference type="AlphaFoldDB" id="A0AAU9JD61"/>
<protein>
    <recommendedName>
        <fullName evidence="1">Protein kinase domain-containing protein</fullName>
    </recommendedName>
</protein>
<gene>
    <name evidence="2" type="ORF">BSTOLATCC_MIC36610</name>
</gene>